<dbReference type="Gene3D" id="3.40.630.30">
    <property type="match status" value="1"/>
</dbReference>
<evidence type="ECO:0000313" key="6">
    <source>
        <dbReference type="Proteomes" id="UP000724672"/>
    </source>
</evidence>
<dbReference type="AlphaFoldDB" id="A0A942Z887"/>
<keyword evidence="2" id="KW-0012">Acyltransferase</keyword>
<evidence type="ECO:0000313" key="5">
    <source>
        <dbReference type="EMBL" id="MBS4537714.1"/>
    </source>
</evidence>
<name>A0A942Z887_9FIRM</name>
<dbReference type="EMBL" id="WSFT01000021">
    <property type="protein sequence ID" value="MBS4537714.1"/>
    <property type="molecule type" value="Genomic_DNA"/>
</dbReference>
<dbReference type="SUPFAM" id="SSF55729">
    <property type="entry name" value="Acyl-CoA N-acyltransferases (Nat)"/>
    <property type="match status" value="1"/>
</dbReference>
<dbReference type="PANTHER" id="PTHR43792:SF8">
    <property type="entry name" value="[RIBOSOMAL PROTEIN US5]-ALANINE N-ACETYLTRANSFERASE"/>
    <property type="match status" value="1"/>
</dbReference>
<dbReference type="Proteomes" id="UP000724672">
    <property type="component" value="Unassembled WGS sequence"/>
</dbReference>
<dbReference type="InterPro" id="IPR051531">
    <property type="entry name" value="N-acetyltransferase"/>
</dbReference>
<dbReference type="InterPro" id="IPR016181">
    <property type="entry name" value="Acyl_CoA_acyltransferase"/>
</dbReference>
<proteinExistence type="inferred from homology"/>
<dbReference type="InterPro" id="IPR000182">
    <property type="entry name" value="GNAT_dom"/>
</dbReference>
<evidence type="ECO:0000256" key="3">
    <source>
        <dbReference type="ARBA" id="ARBA00038502"/>
    </source>
</evidence>
<dbReference type="Pfam" id="PF13302">
    <property type="entry name" value="Acetyltransf_3"/>
    <property type="match status" value="1"/>
</dbReference>
<dbReference type="CDD" id="cd04301">
    <property type="entry name" value="NAT_SF"/>
    <property type="match status" value="1"/>
</dbReference>
<accession>A0A942Z887</accession>
<sequence>MIELRYPMVEDAERFYEILNNIDTTYYYATIPDSIEMEIKWIERRKYKRENKLEYNYAIIYNGKVVGGCGLTIYQEYDHIGEIGYFVDKYYSGKGIATQAVQELERVAFEDLNLGRIEIRMDPRNKISEKVAIKNNYIKEGLLHNAVEFQCNYFDYSLYAKTKSFENKNLKYI</sequence>
<keyword evidence="1" id="KW-0808">Transferase</keyword>
<evidence type="ECO:0000256" key="2">
    <source>
        <dbReference type="ARBA" id="ARBA00023315"/>
    </source>
</evidence>
<dbReference type="PROSITE" id="PS51186">
    <property type="entry name" value="GNAT"/>
    <property type="match status" value="1"/>
</dbReference>
<evidence type="ECO:0000259" key="4">
    <source>
        <dbReference type="PROSITE" id="PS51186"/>
    </source>
</evidence>
<organism evidence="5 6">
    <name type="scientific">Anaeromonas frigoriresistens</name>
    <dbReference type="NCBI Taxonomy" id="2683708"/>
    <lineage>
        <taxon>Bacteria</taxon>
        <taxon>Bacillati</taxon>
        <taxon>Bacillota</taxon>
        <taxon>Tissierellia</taxon>
        <taxon>Tissierellales</taxon>
        <taxon>Thermohalobacteraceae</taxon>
        <taxon>Anaeromonas</taxon>
    </lineage>
</organism>
<keyword evidence="6" id="KW-1185">Reference proteome</keyword>
<gene>
    <name evidence="5" type="ORF">GOQ27_04525</name>
</gene>
<evidence type="ECO:0000256" key="1">
    <source>
        <dbReference type="ARBA" id="ARBA00022679"/>
    </source>
</evidence>
<dbReference type="PANTHER" id="PTHR43792">
    <property type="entry name" value="GNAT FAMILY, PUTATIVE (AFU_ORTHOLOGUE AFUA_3G00765)-RELATED-RELATED"/>
    <property type="match status" value="1"/>
</dbReference>
<protein>
    <submittedName>
        <fullName evidence="5">GNAT family N-acetyltransferase</fullName>
    </submittedName>
</protein>
<feature type="domain" description="N-acetyltransferase" evidence="4">
    <location>
        <begin position="2"/>
        <end position="161"/>
    </location>
</feature>
<comment type="similarity">
    <text evidence="3">Belongs to the acetyltransferase family. RimJ subfamily.</text>
</comment>
<comment type="caution">
    <text evidence="5">The sequence shown here is derived from an EMBL/GenBank/DDBJ whole genome shotgun (WGS) entry which is preliminary data.</text>
</comment>
<dbReference type="GO" id="GO:0016747">
    <property type="term" value="F:acyltransferase activity, transferring groups other than amino-acyl groups"/>
    <property type="evidence" value="ECO:0007669"/>
    <property type="project" value="InterPro"/>
</dbReference>
<reference evidence="5" key="1">
    <citation type="submission" date="2019-12" db="EMBL/GenBank/DDBJ databases">
        <title>Clostridiaceae gen. nov. sp. nov., isolated from sediment in Xinjiang, China.</title>
        <authorList>
            <person name="Zhang R."/>
        </authorList>
    </citation>
    <scope>NUCLEOTIDE SEQUENCE</scope>
    <source>
        <strain evidence="5">D2Q-11</strain>
    </source>
</reference>
<dbReference type="RefSeq" id="WP_203365645.1">
    <property type="nucleotide sequence ID" value="NZ_WSFT01000021.1"/>
</dbReference>